<feature type="compositionally biased region" description="Basic and acidic residues" evidence="4">
    <location>
        <begin position="514"/>
        <end position="536"/>
    </location>
</feature>
<keyword evidence="2 3" id="KW-0175">Coiled coil</keyword>
<feature type="compositionally biased region" description="Low complexity" evidence="4">
    <location>
        <begin position="228"/>
        <end position="243"/>
    </location>
</feature>
<feature type="region of interest" description="Disordered" evidence="4">
    <location>
        <begin position="123"/>
        <end position="156"/>
    </location>
</feature>
<evidence type="ECO:0000256" key="2">
    <source>
        <dbReference type="ARBA" id="ARBA00023054"/>
    </source>
</evidence>
<organism evidence="5">
    <name type="scientific">Rhodotorula toruloides</name>
    <name type="common">Yeast</name>
    <name type="synonym">Rhodosporidium toruloides</name>
    <dbReference type="NCBI Taxonomy" id="5286"/>
    <lineage>
        <taxon>Eukaryota</taxon>
        <taxon>Fungi</taxon>
        <taxon>Dikarya</taxon>
        <taxon>Basidiomycota</taxon>
        <taxon>Pucciniomycotina</taxon>
        <taxon>Microbotryomycetes</taxon>
        <taxon>Sporidiobolales</taxon>
        <taxon>Sporidiobolaceae</taxon>
        <taxon>Rhodotorula</taxon>
    </lineage>
</organism>
<evidence type="ECO:0000256" key="3">
    <source>
        <dbReference type="SAM" id="Coils"/>
    </source>
</evidence>
<feature type="compositionally biased region" description="Basic and acidic residues" evidence="4">
    <location>
        <begin position="123"/>
        <end position="153"/>
    </location>
</feature>
<protein>
    <submittedName>
        <fullName evidence="5">RHTO0S16e01354g1_1</fullName>
    </submittedName>
</protein>
<feature type="coiled-coil region" evidence="3">
    <location>
        <begin position="356"/>
        <end position="404"/>
    </location>
</feature>
<feature type="compositionally biased region" description="Basic and acidic residues" evidence="4">
    <location>
        <begin position="410"/>
        <end position="425"/>
    </location>
</feature>
<feature type="region of interest" description="Disordered" evidence="4">
    <location>
        <begin position="96"/>
        <end position="115"/>
    </location>
</feature>
<feature type="region of interest" description="Disordered" evidence="4">
    <location>
        <begin position="495"/>
        <end position="661"/>
    </location>
</feature>
<feature type="compositionally biased region" description="Low complexity" evidence="4">
    <location>
        <begin position="463"/>
        <end position="478"/>
    </location>
</feature>
<evidence type="ECO:0000256" key="4">
    <source>
        <dbReference type="SAM" id="MobiDB-lite"/>
    </source>
</evidence>
<feature type="compositionally biased region" description="Basic and acidic residues" evidence="4">
    <location>
        <begin position="632"/>
        <end position="652"/>
    </location>
</feature>
<proteinExistence type="inferred from homology"/>
<feature type="compositionally biased region" description="Polar residues" evidence="4">
    <location>
        <begin position="210"/>
        <end position="221"/>
    </location>
</feature>
<sequence length="661" mass="71990">MDVQSLLNATSTEDSLSALSTQLVSLGYLSRPLDLSTLFLAPPTPSNASSKALKKHHDLLILQARAREQIAKCLWGMLEQRRAERGTIEALLSREASAAEEAEREKNAADRARKEREVLGKELEAEKARAKDAEQKLKVEQERHRHAREELAKTKNALQFVRTQAQHESKRREAEVQSLHQRLQKLTTAPASSASDSAFTRFVVLNGAASGSSSSPLTTTFGGRASRLPARSPTPTSAASSTAAAALEAELDLLRTTLDDRLSECEHLADENKDLRTFVGEVEEWAEGVLETDEMLKLRQAGEEGDEIRGVLDTGDESFHIPSPHLALPVPTLTTALHRKLYAIRLGLSTLNSAASSAVSTLREELEGEIERLNEEVEEEVRRREEVEKEREEAKEQVRMGERLVQEWADKAHEEKRRRLTRAPESDDELPPEIEASMAVEKQKRLARKTGKTVSPVETAVDAPAKTSSAPRPSAPSAHVAAFLSDLGLDTPAVEESKGALKSEKVRSGTAKEQAADKTRVRVSSERRAEKEREVDAEMPPPSKPTRRTSSSRPATSAPAAPISRSTTTNSTSAAGTSSALADILSLATSPPVSSEPLVSIKSAIPSKDKERARTVLSSSRMANTDVGRATGGEKEQDRVAAKKQALLERARSVSGRSARS</sequence>
<name>A0A061BFI6_RHOTO</name>
<dbReference type="EMBL" id="LK052951">
    <property type="protein sequence ID" value="CDR48105.1"/>
    <property type="molecule type" value="Genomic_DNA"/>
</dbReference>
<evidence type="ECO:0000256" key="1">
    <source>
        <dbReference type="ARBA" id="ARBA00009291"/>
    </source>
</evidence>
<reference evidence="5" key="1">
    <citation type="journal article" date="2014" name="Genome Announc.">
        <title>Draft genome sequence of Rhodosporidium toruloides CECT1137, an oleaginous yeast of biotechnological interest.</title>
        <authorList>
            <person name="Morin N."/>
            <person name="Calcas X."/>
            <person name="Devillers H."/>
            <person name="Durrens P."/>
            <person name="Sherman D.J."/>
            <person name="Nicaud J.-M."/>
            <person name="Neuveglise C."/>
        </authorList>
    </citation>
    <scope>NUCLEOTIDE SEQUENCE</scope>
    <source>
        <strain evidence="5">CECT1137</strain>
    </source>
</reference>
<feature type="region of interest" description="Disordered" evidence="4">
    <location>
        <begin position="410"/>
        <end position="478"/>
    </location>
</feature>
<dbReference type="Pfam" id="PF11559">
    <property type="entry name" value="ADIP"/>
    <property type="match status" value="1"/>
</dbReference>
<evidence type="ECO:0000313" key="5">
    <source>
        <dbReference type="EMBL" id="CDR48105.1"/>
    </source>
</evidence>
<accession>A0A061BFI6</accession>
<gene>
    <name evidence="5" type="ORF">RHTO0S_16e01354g</name>
</gene>
<dbReference type="InterPro" id="IPR021622">
    <property type="entry name" value="Afadin/alpha-actinin-bd"/>
</dbReference>
<feature type="region of interest" description="Disordered" evidence="4">
    <location>
        <begin position="210"/>
        <end position="243"/>
    </location>
</feature>
<dbReference type="OrthoDB" id="312015at2759"/>
<feature type="compositionally biased region" description="Basic and acidic residues" evidence="4">
    <location>
        <begin position="495"/>
        <end position="507"/>
    </location>
</feature>
<feature type="compositionally biased region" description="Basic and acidic residues" evidence="4">
    <location>
        <begin position="101"/>
        <end position="115"/>
    </location>
</feature>
<comment type="similarity">
    <text evidence="1">Belongs to the ADIP family.</text>
</comment>
<dbReference type="AlphaFoldDB" id="A0A061BFI6"/>
<feature type="compositionally biased region" description="Low complexity" evidence="4">
    <location>
        <begin position="548"/>
        <end position="582"/>
    </location>
</feature>